<sequence>MTGLDDMDDLQSFAADFIQASRILKVSSPLGEDQLLPERVEIEEAVSKLFEIRLSVRAKRETVKPEELIGRLVDLSIEVQQGEEDDGGVRRPFNGLVTELNEGPPVSRGLRAYSLVLRPQMWLLSRRSDCRIWMDKTAVDIVETLFSEHGIPAPDVSGIVSRPPPQHYSVQWNETDLDFLLRRFEEDGLFFWFIHEKGSHRLCVADSAISWAKPSASAQGESRVRLAQGSSDRNHINDWSRRFSYVPGQRAGADWNFETPRMVPGNATPSLVQMPDAMKRELYEYPSRISTVAEAERAQKLRAQASEADHDRVSGRSTSRVIEVGRRFTPYEVAHPEHAYEEHVVVSMRQTVVDRSYETNSNDPEYTNTFEAVPARVPMTPHRQTKRPRIEGTQVALVAGPPGEEIHPDKYGRIKLWFPWDRKAKKDGSDTCWVRVAQSWGGGTWGAQVIPRIGMEVMVAFVDGDPDRPLVTGVVPNPANPVPYDLPANKTRMVLRSNSHKGSGFNEITFEDEAGKENQFFHAQKDQTTRVLNDRTKRIDRHEVASIGANRAVEVGGNQKHEIGGSMNTVVGGTGPMAMALMGAVQGLSGHTAGLLAQAGQIAGGGGPALAAFAGTLASSALGFLNAGGLGSREGVVAGSSPRADAGTALAGSGTGVGDAASGLFPLPGIMNTIVGSFKSDTIGVARAEQIGVSKVTNVGQTSLESVGKFKKIAVGEEFVIECGDSKFIMKANGEVIILGKTFNFVATEHFQMRGKPIDLN</sequence>
<dbReference type="PANTHER" id="PTHR32305">
    <property type="match status" value="1"/>
</dbReference>
<dbReference type="KEGG" id="same:SAMCFNEI73_pC1904"/>
<dbReference type="Proteomes" id="UP000182306">
    <property type="component" value="Plasmid C"/>
</dbReference>
<dbReference type="Gene3D" id="4.10.220.110">
    <property type="match status" value="1"/>
</dbReference>
<keyword evidence="3" id="KW-0964">Secreted</keyword>
<dbReference type="InterPro" id="IPR017847">
    <property type="entry name" value="T6SS_RhsGE_Vgr_subset"/>
</dbReference>
<dbReference type="PANTHER" id="PTHR32305:SF15">
    <property type="entry name" value="PROTEIN RHSA-RELATED"/>
    <property type="match status" value="1"/>
</dbReference>
<dbReference type="Pfam" id="PF05954">
    <property type="entry name" value="Phage_GPD"/>
    <property type="match status" value="1"/>
</dbReference>
<dbReference type="Gene3D" id="2.40.50.230">
    <property type="entry name" value="Gp5 N-terminal domain"/>
    <property type="match status" value="1"/>
</dbReference>
<dbReference type="SUPFAM" id="SSF69279">
    <property type="entry name" value="Phage tail proteins"/>
    <property type="match status" value="2"/>
</dbReference>
<evidence type="ECO:0000313" key="6">
    <source>
        <dbReference type="EMBL" id="APG95603.1"/>
    </source>
</evidence>
<dbReference type="Pfam" id="PF22178">
    <property type="entry name" value="Gp5_trimer_C"/>
    <property type="match status" value="1"/>
</dbReference>
<evidence type="ECO:0000256" key="3">
    <source>
        <dbReference type="ARBA" id="ARBA00022525"/>
    </source>
</evidence>
<name>A0A1L3LZZ5_9HYPH</name>
<feature type="domain" description="Gp5/Type VI secretion system Vgr C-terminal trimerisation" evidence="5">
    <location>
        <begin position="494"/>
        <end position="573"/>
    </location>
</feature>
<keyword evidence="7" id="KW-1185">Reference proteome</keyword>
<feature type="domain" description="Gp5/Type VI secretion system Vgr protein OB-fold" evidence="4">
    <location>
        <begin position="407"/>
        <end position="474"/>
    </location>
</feature>
<dbReference type="InterPro" id="IPR006533">
    <property type="entry name" value="T6SS_Vgr_RhsGE"/>
</dbReference>
<evidence type="ECO:0000256" key="1">
    <source>
        <dbReference type="ARBA" id="ARBA00004613"/>
    </source>
</evidence>
<keyword evidence="6" id="KW-0614">Plasmid</keyword>
<evidence type="ECO:0000259" key="4">
    <source>
        <dbReference type="Pfam" id="PF04717"/>
    </source>
</evidence>
<dbReference type="Gene3D" id="3.55.50.10">
    <property type="entry name" value="Baseplate protein-like domains"/>
    <property type="match status" value="1"/>
</dbReference>
<dbReference type="NCBIfam" id="TIGR01646">
    <property type="entry name" value="vgr_GE"/>
    <property type="match status" value="1"/>
</dbReference>
<reference evidence="6 7" key="1">
    <citation type="submission" date="2015-10" db="EMBL/GenBank/DDBJ databases">
        <title>Genomic differences between typical nodule nitrogen-fixing rhizobial strains and those coming from bean seeds.</title>
        <authorList>
            <person name="Peralta H."/>
            <person name="Aguilar-Vera A."/>
            <person name="Diaz R."/>
            <person name="Mora Y."/>
            <person name="Martinez-Batallar G."/>
            <person name="Salazar E."/>
            <person name="Vargas-Lagunas C."/>
            <person name="Encarnacion S."/>
            <person name="Girard L."/>
            <person name="Mora J."/>
        </authorList>
    </citation>
    <scope>NUCLEOTIDE SEQUENCE [LARGE SCALE GENOMIC DNA]</scope>
    <source>
        <strain evidence="6 7">CFNEI 73</strain>
        <plasmid evidence="6 7">C</plasmid>
    </source>
</reference>
<evidence type="ECO:0000313" key="7">
    <source>
        <dbReference type="Proteomes" id="UP000182306"/>
    </source>
</evidence>
<dbReference type="SUPFAM" id="SSF69349">
    <property type="entry name" value="Phage fibre proteins"/>
    <property type="match status" value="1"/>
</dbReference>
<dbReference type="Pfam" id="PF04717">
    <property type="entry name" value="Phage_base_V"/>
    <property type="match status" value="1"/>
</dbReference>
<protein>
    <submittedName>
        <fullName evidence="6">Type VI secretion system protein VgrGB</fullName>
    </submittedName>
</protein>
<organism evidence="6 7">
    <name type="scientific">Sinorhizobium americanum</name>
    <dbReference type="NCBI Taxonomy" id="194963"/>
    <lineage>
        <taxon>Bacteria</taxon>
        <taxon>Pseudomonadati</taxon>
        <taxon>Pseudomonadota</taxon>
        <taxon>Alphaproteobacteria</taxon>
        <taxon>Hyphomicrobiales</taxon>
        <taxon>Rhizobiaceae</taxon>
        <taxon>Sinorhizobium/Ensifer group</taxon>
        <taxon>Sinorhizobium</taxon>
    </lineage>
</organism>
<dbReference type="EMBL" id="CP013110">
    <property type="protein sequence ID" value="APG95603.1"/>
    <property type="molecule type" value="Genomic_DNA"/>
</dbReference>
<dbReference type="SUPFAM" id="SSF69255">
    <property type="entry name" value="gp5 N-terminal domain-like"/>
    <property type="match status" value="1"/>
</dbReference>
<evidence type="ECO:0000259" key="5">
    <source>
        <dbReference type="Pfam" id="PF22178"/>
    </source>
</evidence>
<accession>A0A1L3LZZ5</accession>
<comment type="similarity">
    <text evidence="2">Belongs to the VgrG protein family.</text>
</comment>
<dbReference type="GO" id="GO:0005576">
    <property type="term" value="C:extracellular region"/>
    <property type="evidence" value="ECO:0007669"/>
    <property type="project" value="UniProtKB-SubCell"/>
</dbReference>
<proteinExistence type="inferred from homology"/>
<dbReference type="AlphaFoldDB" id="A0A1L3LZZ5"/>
<dbReference type="InterPro" id="IPR054030">
    <property type="entry name" value="Gp5_Vgr_C"/>
</dbReference>
<dbReference type="Gene3D" id="2.30.110.50">
    <property type="match status" value="1"/>
</dbReference>
<dbReference type="InterPro" id="IPR006531">
    <property type="entry name" value="Gp5/Vgr_OB"/>
</dbReference>
<comment type="subcellular location">
    <subcellularLocation>
        <location evidence="1">Secreted</location>
    </subcellularLocation>
</comment>
<evidence type="ECO:0000256" key="2">
    <source>
        <dbReference type="ARBA" id="ARBA00005558"/>
    </source>
</evidence>
<dbReference type="InterPro" id="IPR037026">
    <property type="entry name" value="Vgr_OB-fold_dom_sf"/>
</dbReference>
<geneLocation type="plasmid" evidence="6 7">
    <name>C</name>
</geneLocation>
<dbReference type="InterPro" id="IPR050708">
    <property type="entry name" value="T6SS_VgrG/RHS"/>
</dbReference>
<dbReference type="NCBIfam" id="TIGR03361">
    <property type="entry name" value="VI_Rhs_Vgr"/>
    <property type="match status" value="1"/>
</dbReference>
<gene>
    <name evidence="6" type="ORF">SAMCFNEI73_pC1904</name>
</gene>